<evidence type="ECO:0000313" key="1">
    <source>
        <dbReference type="EMBL" id="MDQ0414703.1"/>
    </source>
</evidence>
<accession>A0ABU0FXP9</accession>
<keyword evidence="2" id="KW-1185">Reference proteome</keyword>
<comment type="caution">
    <text evidence="1">The sequence shown here is derived from an EMBL/GenBank/DDBJ whole genome shotgun (WGS) entry which is preliminary data.</text>
</comment>
<sequence>MKLVNSPQMVRRYCSEGKIEAYQTLEGSGKWKIPIEQFKNHPNWNKFIQDKKNVQIYNMKTADIMLEMLARED</sequence>
<dbReference type="EMBL" id="JAUSUN010000019">
    <property type="protein sequence ID" value="MDQ0414703.1"/>
    <property type="molecule type" value="Genomic_DNA"/>
</dbReference>
<evidence type="ECO:0000313" key="2">
    <source>
        <dbReference type="Proteomes" id="UP001242313"/>
    </source>
</evidence>
<organism evidence="1 2">
    <name type="scientific">Mesobacillus stamsii</name>
    <dbReference type="NCBI Taxonomy" id="225347"/>
    <lineage>
        <taxon>Bacteria</taxon>
        <taxon>Bacillati</taxon>
        <taxon>Bacillota</taxon>
        <taxon>Bacilli</taxon>
        <taxon>Bacillales</taxon>
        <taxon>Bacillaceae</taxon>
        <taxon>Mesobacillus</taxon>
    </lineage>
</organism>
<gene>
    <name evidence="1" type="ORF">J2S25_002913</name>
</gene>
<evidence type="ECO:0008006" key="3">
    <source>
        <dbReference type="Google" id="ProtNLM"/>
    </source>
</evidence>
<dbReference type="Proteomes" id="UP001242313">
    <property type="component" value="Unassembled WGS sequence"/>
</dbReference>
<protein>
    <recommendedName>
        <fullName evidence="3">Transposase</fullName>
    </recommendedName>
</protein>
<name>A0ABU0FXP9_9BACI</name>
<dbReference type="RefSeq" id="WP_128721580.1">
    <property type="nucleotide sequence ID" value="NZ_JAUSUN010000019.1"/>
</dbReference>
<reference evidence="1 2" key="1">
    <citation type="submission" date="2023-07" db="EMBL/GenBank/DDBJ databases">
        <title>Genomic Encyclopedia of Type Strains, Phase IV (KMG-IV): sequencing the most valuable type-strain genomes for metagenomic binning, comparative biology and taxonomic classification.</title>
        <authorList>
            <person name="Goeker M."/>
        </authorList>
    </citation>
    <scope>NUCLEOTIDE SEQUENCE [LARGE SCALE GENOMIC DNA]</scope>
    <source>
        <strain evidence="1 2">DSM 19598</strain>
    </source>
</reference>
<proteinExistence type="predicted"/>